<gene>
    <name evidence="1" type="ORF">HCN83_15985</name>
</gene>
<evidence type="ECO:0000313" key="1">
    <source>
        <dbReference type="EMBL" id="NJP39070.1"/>
    </source>
</evidence>
<dbReference type="EMBL" id="JAATHJ010000037">
    <property type="protein sequence ID" value="NJP39070.1"/>
    <property type="molecule type" value="Genomic_DNA"/>
</dbReference>
<name>A0A969TW50_9BACI</name>
<keyword evidence="2" id="KW-1185">Reference proteome</keyword>
<dbReference type="PROSITE" id="PS51257">
    <property type="entry name" value="PROKAR_LIPOPROTEIN"/>
    <property type="match status" value="1"/>
</dbReference>
<sequence>MIKYLILILILLLSACQSEESYEGSPLSIAVIGSEAPAHVEDSDALSAERYSLTEFEEERPDGYDAVLILVDQLSEAADPVYVEMYEETEFTYVFAESEAGPLPFVMDASYETEEPKWYGGPDLIFLEHDGDTHATLQVPLLDKTGESREAEAYEQIWEAVEENRF</sequence>
<comment type="caution">
    <text evidence="1">The sequence shown here is derived from an EMBL/GenBank/DDBJ whole genome shotgun (WGS) entry which is preliminary data.</text>
</comment>
<organism evidence="1 2">
    <name type="scientific">Alkalicoccus luteus</name>
    <dbReference type="NCBI Taxonomy" id="1237094"/>
    <lineage>
        <taxon>Bacteria</taxon>
        <taxon>Bacillati</taxon>
        <taxon>Bacillota</taxon>
        <taxon>Bacilli</taxon>
        <taxon>Bacillales</taxon>
        <taxon>Bacillaceae</taxon>
        <taxon>Alkalicoccus</taxon>
    </lineage>
</organism>
<accession>A0A969TW50</accession>
<reference evidence="1 2" key="1">
    <citation type="submission" date="2020-03" db="EMBL/GenBank/DDBJ databases">
        <title>Assessment of the enzymatic potential of alkaline-tolerant lipase obtained from Bacillus luteus H11 (technogenic soil) for the bioremediation of saline soils contaminated with petroleum substances.</title>
        <authorList>
            <person name="Kalwasinska A."/>
        </authorList>
    </citation>
    <scope>NUCLEOTIDE SEQUENCE [LARGE SCALE GENOMIC DNA]</scope>
    <source>
        <strain evidence="1 2">H11</strain>
    </source>
</reference>
<proteinExistence type="predicted"/>
<evidence type="ECO:0000313" key="2">
    <source>
        <dbReference type="Proteomes" id="UP000752012"/>
    </source>
</evidence>
<dbReference type="Proteomes" id="UP000752012">
    <property type="component" value="Unassembled WGS sequence"/>
</dbReference>
<dbReference type="RefSeq" id="WP_168009144.1">
    <property type="nucleotide sequence ID" value="NZ_JAATHJ010000037.1"/>
</dbReference>
<dbReference type="AlphaFoldDB" id="A0A969TW50"/>
<protein>
    <submittedName>
        <fullName evidence="1">Uncharacterized protein</fullName>
    </submittedName>
</protein>